<dbReference type="EMBL" id="JARKIB010000001">
    <property type="protein sequence ID" value="KAJ7785938.1"/>
    <property type="molecule type" value="Genomic_DNA"/>
</dbReference>
<name>A0AAD7P2W0_9AGAR</name>
<sequence>MSPFLQLPPELIEHILVDTVCSGAPNTVAAVAACCHLLHDLVHSIWRDLFLAVFDDPRPKKALKASSPALDVPVPLTYDWCNFTSRIAAANRLAAADPTCDFGALVDVVDTIVPIPQTRPLDPVPVQVQRRAIVFPPLLRERLLTSNNTSWLNDALAKGYPPLLAKRMLSYLDPEGPEYVRPEFEDTAAGNAFSKLTFLRGFIPTDTEEAAAAVEHRRARSMARTRVYNTKYLMPERAWGPFQPLDPTQPHVYIWHIDDLDYDPDASDSEDGNVHHGDGSYLLNFLSSRGVDFTDNRTYPTYLFPAPHRVVPDYAFLAAARYIMEANMREMFSLQPYRLPCKQAAADVGRDPTKIVEAMQSLELLRMGGAPGFWDIWRPEIPEEEEEEKDLPPPPADDKGKGKATSSDEVDGWDWAGVEGEWRRVVCWLDYRELLMHNVDIDAAGFSSDDVQETMRIFPMNLRVARYSRPPTPPVGADPQALIWRLPIIHVEGDSQGTDTDEISRRVIEGTVRMIGDGAVRWSMTSSEAAGLAPEWVTESVQVGDIGSAAGIIGLWTGAEHSSTDPLGPCWAWKVSS</sequence>
<dbReference type="Proteomes" id="UP001215598">
    <property type="component" value="Unassembled WGS sequence"/>
</dbReference>
<evidence type="ECO:0000313" key="3">
    <source>
        <dbReference type="Proteomes" id="UP001215598"/>
    </source>
</evidence>
<evidence type="ECO:0000256" key="1">
    <source>
        <dbReference type="SAM" id="MobiDB-lite"/>
    </source>
</evidence>
<feature type="region of interest" description="Disordered" evidence="1">
    <location>
        <begin position="383"/>
        <end position="410"/>
    </location>
</feature>
<keyword evidence="3" id="KW-1185">Reference proteome</keyword>
<dbReference type="AlphaFoldDB" id="A0AAD7P2W0"/>
<gene>
    <name evidence="2" type="ORF">B0H16DRAFT_1294731</name>
</gene>
<evidence type="ECO:0008006" key="4">
    <source>
        <dbReference type="Google" id="ProtNLM"/>
    </source>
</evidence>
<proteinExistence type="predicted"/>
<comment type="caution">
    <text evidence="2">The sequence shown here is derived from an EMBL/GenBank/DDBJ whole genome shotgun (WGS) entry which is preliminary data.</text>
</comment>
<evidence type="ECO:0000313" key="2">
    <source>
        <dbReference type="EMBL" id="KAJ7785938.1"/>
    </source>
</evidence>
<protein>
    <recommendedName>
        <fullName evidence="4">F-box domain-containing protein</fullName>
    </recommendedName>
</protein>
<organism evidence="2 3">
    <name type="scientific">Mycena metata</name>
    <dbReference type="NCBI Taxonomy" id="1033252"/>
    <lineage>
        <taxon>Eukaryota</taxon>
        <taxon>Fungi</taxon>
        <taxon>Dikarya</taxon>
        <taxon>Basidiomycota</taxon>
        <taxon>Agaricomycotina</taxon>
        <taxon>Agaricomycetes</taxon>
        <taxon>Agaricomycetidae</taxon>
        <taxon>Agaricales</taxon>
        <taxon>Marasmiineae</taxon>
        <taxon>Mycenaceae</taxon>
        <taxon>Mycena</taxon>
    </lineage>
</organism>
<accession>A0AAD7P2W0</accession>
<reference evidence="2" key="1">
    <citation type="submission" date="2023-03" db="EMBL/GenBank/DDBJ databases">
        <title>Massive genome expansion in bonnet fungi (Mycena s.s.) driven by repeated elements and novel gene families across ecological guilds.</title>
        <authorList>
            <consortium name="Lawrence Berkeley National Laboratory"/>
            <person name="Harder C.B."/>
            <person name="Miyauchi S."/>
            <person name="Viragh M."/>
            <person name="Kuo A."/>
            <person name="Thoen E."/>
            <person name="Andreopoulos B."/>
            <person name="Lu D."/>
            <person name="Skrede I."/>
            <person name="Drula E."/>
            <person name="Henrissat B."/>
            <person name="Morin E."/>
            <person name="Kohler A."/>
            <person name="Barry K."/>
            <person name="LaButti K."/>
            <person name="Morin E."/>
            <person name="Salamov A."/>
            <person name="Lipzen A."/>
            <person name="Mereny Z."/>
            <person name="Hegedus B."/>
            <person name="Baldrian P."/>
            <person name="Stursova M."/>
            <person name="Weitz H."/>
            <person name="Taylor A."/>
            <person name="Grigoriev I.V."/>
            <person name="Nagy L.G."/>
            <person name="Martin F."/>
            <person name="Kauserud H."/>
        </authorList>
    </citation>
    <scope>NUCLEOTIDE SEQUENCE</scope>
    <source>
        <strain evidence="2">CBHHK182m</strain>
    </source>
</reference>